<dbReference type="EMBL" id="DVHN01000078">
    <property type="protein sequence ID" value="HIR88649.1"/>
    <property type="molecule type" value="Genomic_DNA"/>
</dbReference>
<gene>
    <name evidence="1" type="ORF">IAC96_06835</name>
</gene>
<protein>
    <submittedName>
        <fullName evidence="1">Uncharacterized protein</fullName>
    </submittedName>
</protein>
<reference evidence="1" key="1">
    <citation type="submission" date="2020-10" db="EMBL/GenBank/DDBJ databases">
        <authorList>
            <person name="Gilroy R."/>
        </authorList>
    </citation>
    <scope>NUCLEOTIDE SEQUENCE</scope>
    <source>
        <strain evidence="1">ChiW13-3771</strain>
    </source>
</reference>
<comment type="caution">
    <text evidence="1">The sequence shown here is derived from an EMBL/GenBank/DDBJ whole genome shotgun (WGS) entry which is preliminary data.</text>
</comment>
<name>A0A9D1JD47_9FIRM</name>
<sequence length="48" mass="5216">MANQIKGITVEIGDNTSGLEKPLSDVNNSIKKIRDIVTDEPRSNAHVP</sequence>
<dbReference type="AlphaFoldDB" id="A0A9D1JD47"/>
<evidence type="ECO:0000313" key="1">
    <source>
        <dbReference type="EMBL" id="HIR88649.1"/>
    </source>
</evidence>
<reference evidence="1" key="2">
    <citation type="journal article" date="2021" name="PeerJ">
        <title>Extensive microbial diversity within the chicken gut microbiome revealed by metagenomics and culture.</title>
        <authorList>
            <person name="Gilroy R."/>
            <person name="Ravi A."/>
            <person name="Getino M."/>
            <person name="Pursley I."/>
            <person name="Horton D.L."/>
            <person name="Alikhan N.F."/>
            <person name="Baker D."/>
            <person name="Gharbi K."/>
            <person name="Hall N."/>
            <person name="Watson M."/>
            <person name="Adriaenssens E.M."/>
            <person name="Foster-Nyarko E."/>
            <person name="Jarju S."/>
            <person name="Secka A."/>
            <person name="Antonio M."/>
            <person name="Oren A."/>
            <person name="Chaudhuri R.R."/>
            <person name="La Ragione R."/>
            <person name="Hildebrand F."/>
            <person name="Pallen M.J."/>
        </authorList>
    </citation>
    <scope>NUCLEOTIDE SEQUENCE</scope>
    <source>
        <strain evidence="1">ChiW13-3771</strain>
    </source>
</reference>
<proteinExistence type="predicted"/>
<accession>A0A9D1JD47</accession>
<evidence type="ECO:0000313" key="2">
    <source>
        <dbReference type="Proteomes" id="UP000824201"/>
    </source>
</evidence>
<dbReference type="Proteomes" id="UP000824201">
    <property type="component" value="Unassembled WGS sequence"/>
</dbReference>
<organism evidence="1 2">
    <name type="scientific">Candidatus Fimimorpha faecalis</name>
    <dbReference type="NCBI Taxonomy" id="2840824"/>
    <lineage>
        <taxon>Bacteria</taxon>
        <taxon>Bacillati</taxon>
        <taxon>Bacillota</taxon>
        <taxon>Clostridia</taxon>
        <taxon>Eubacteriales</taxon>
        <taxon>Candidatus Fimimorpha</taxon>
    </lineage>
</organism>